<feature type="signal peptide" evidence="1">
    <location>
        <begin position="1"/>
        <end position="16"/>
    </location>
</feature>
<gene>
    <name evidence="2" type="ORF">GSLYS_00018441001</name>
</gene>
<keyword evidence="1" id="KW-0732">Signal</keyword>
<name>A0AAV2IIY8_LYMST</name>
<comment type="caution">
    <text evidence="2">The sequence shown here is derived from an EMBL/GenBank/DDBJ whole genome shotgun (WGS) entry which is preliminary data.</text>
</comment>
<dbReference type="Proteomes" id="UP001497497">
    <property type="component" value="Unassembled WGS sequence"/>
</dbReference>
<keyword evidence="3" id="KW-1185">Reference proteome</keyword>
<evidence type="ECO:0000313" key="2">
    <source>
        <dbReference type="EMBL" id="CAL1544958.1"/>
    </source>
</evidence>
<organism evidence="2 3">
    <name type="scientific">Lymnaea stagnalis</name>
    <name type="common">Great pond snail</name>
    <name type="synonym">Helix stagnalis</name>
    <dbReference type="NCBI Taxonomy" id="6523"/>
    <lineage>
        <taxon>Eukaryota</taxon>
        <taxon>Metazoa</taxon>
        <taxon>Spiralia</taxon>
        <taxon>Lophotrochozoa</taxon>
        <taxon>Mollusca</taxon>
        <taxon>Gastropoda</taxon>
        <taxon>Heterobranchia</taxon>
        <taxon>Euthyneura</taxon>
        <taxon>Panpulmonata</taxon>
        <taxon>Hygrophila</taxon>
        <taxon>Lymnaeoidea</taxon>
        <taxon>Lymnaeidae</taxon>
        <taxon>Lymnaea</taxon>
    </lineage>
</organism>
<accession>A0AAV2IIY8</accession>
<reference evidence="2 3" key="1">
    <citation type="submission" date="2024-04" db="EMBL/GenBank/DDBJ databases">
        <authorList>
            <consortium name="Genoscope - CEA"/>
            <person name="William W."/>
        </authorList>
    </citation>
    <scope>NUCLEOTIDE SEQUENCE [LARGE SCALE GENOMIC DNA]</scope>
</reference>
<evidence type="ECO:0000256" key="1">
    <source>
        <dbReference type="SAM" id="SignalP"/>
    </source>
</evidence>
<dbReference type="AlphaFoldDB" id="A0AAV2IIY8"/>
<feature type="chain" id="PRO_5043584498" evidence="1">
    <location>
        <begin position="17"/>
        <end position="242"/>
    </location>
</feature>
<sequence>MLNAWLLTTLLVLTAAWDGNKENCPLPPGAELYNPNPEVTVHIVSWTYDNEFLCYSDKPCHNPSNAAVNGTVVHTQDLHLLQEMFPDTTEDLSGVDVSTAGATVQPTHVTDTTPSVDQPVQLKPIMMQLGNILKFTPVLSLSTPFTMMVHEVDEAGFLACNTSGGIPILAAEANDTFEVPHKFLEPGVHYFIASSQLNIVARCEFGLRLNVTVKFNNCYTDHNTPCSGLGMCVTFPNEVFPW</sequence>
<proteinExistence type="predicted"/>
<dbReference type="EMBL" id="CAXITT010000662">
    <property type="protein sequence ID" value="CAL1544958.1"/>
    <property type="molecule type" value="Genomic_DNA"/>
</dbReference>
<protein>
    <submittedName>
        <fullName evidence="2">Uncharacterized protein</fullName>
    </submittedName>
</protein>
<evidence type="ECO:0000313" key="3">
    <source>
        <dbReference type="Proteomes" id="UP001497497"/>
    </source>
</evidence>